<dbReference type="InterPro" id="IPR050708">
    <property type="entry name" value="T6SS_VgrG/RHS"/>
</dbReference>
<dbReference type="InterPro" id="IPR022385">
    <property type="entry name" value="Rhs_assc_core"/>
</dbReference>
<protein>
    <submittedName>
        <fullName evidence="5">Rhs family protein</fullName>
    </submittedName>
</protein>
<gene>
    <name evidence="5" type="ORF">EES38_10275</name>
</gene>
<dbReference type="NCBIfam" id="TIGR01643">
    <property type="entry name" value="YD_repeat_2x"/>
    <property type="match status" value="9"/>
</dbReference>
<organism evidence="5 6">
    <name type="scientific">Vibrio viridaestus</name>
    <dbReference type="NCBI Taxonomy" id="2487322"/>
    <lineage>
        <taxon>Bacteria</taxon>
        <taxon>Pseudomonadati</taxon>
        <taxon>Pseudomonadota</taxon>
        <taxon>Gammaproteobacteria</taxon>
        <taxon>Vibrionales</taxon>
        <taxon>Vibrionaceae</taxon>
        <taxon>Vibrio</taxon>
    </lineage>
</organism>
<dbReference type="PANTHER" id="PTHR32305:SF15">
    <property type="entry name" value="PROTEIN RHSA-RELATED"/>
    <property type="match status" value="1"/>
</dbReference>
<feature type="compositionally biased region" description="Polar residues" evidence="2">
    <location>
        <begin position="65"/>
        <end position="75"/>
    </location>
</feature>
<dbReference type="InterPro" id="IPR031325">
    <property type="entry name" value="RHS_repeat"/>
</dbReference>
<dbReference type="AlphaFoldDB" id="A0A3N9TIA3"/>
<feature type="compositionally biased region" description="Polar residues" evidence="2">
    <location>
        <begin position="83"/>
        <end position="96"/>
    </location>
</feature>
<keyword evidence="1" id="KW-0677">Repeat</keyword>
<proteinExistence type="predicted"/>
<dbReference type="SUPFAM" id="SSF69322">
    <property type="entry name" value="Tricorn protease domain 2"/>
    <property type="match status" value="1"/>
</dbReference>
<comment type="caution">
    <text evidence="5">The sequence shown here is derived from an EMBL/GenBank/DDBJ whole genome shotgun (WGS) entry which is preliminary data.</text>
</comment>
<evidence type="ECO:0000256" key="1">
    <source>
        <dbReference type="ARBA" id="ARBA00022737"/>
    </source>
</evidence>
<dbReference type="PRINTS" id="PR00394">
    <property type="entry name" value="RHSPROTEIN"/>
</dbReference>
<dbReference type="InterPro" id="IPR056823">
    <property type="entry name" value="TEN-like_YD-shell"/>
</dbReference>
<dbReference type="InterPro" id="IPR006530">
    <property type="entry name" value="YD"/>
</dbReference>
<dbReference type="OrthoDB" id="9816400at2"/>
<dbReference type="RefSeq" id="WP_124937086.1">
    <property type="nucleotide sequence ID" value="NZ_RJVQ01000003.1"/>
</dbReference>
<name>A0A3N9TIA3_9VIBR</name>
<keyword evidence="6" id="KW-1185">Reference proteome</keyword>
<accession>A0A3N9TIA3</accession>
<dbReference type="Pfam" id="PF25023">
    <property type="entry name" value="TEN_YD-shell"/>
    <property type="match status" value="1"/>
</dbReference>
<feature type="domain" description="DUF6531" evidence="3">
    <location>
        <begin position="101"/>
        <end position="172"/>
    </location>
</feature>
<reference evidence="5 6" key="1">
    <citation type="submission" date="2018-11" db="EMBL/GenBank/DDBJ databases">
        <title>Vibrio LJC006 sp. nov., isolated from seawater during the bloom of the enteromorpha.</title>
        <authorList>
            <person name="Liang J."/>
        </authorList>
    </citation>
    <scope>NUCLEOTIDE SEQUENCE [LARGE SCALE GENOMIC DNA]</scope>
    <source>
        <strain evidence="5 6">LJC006</strain>
    </source>
</reference>
<dbReference type="Gene3D" id="2.180.10.10">
    <property type="entry name" value="RHS repeat-associated core"/>
    <property type="match status" value="3"/>
</dbReference>
<evidence type="ECO:0000313" key="5">
    <source>
        <dbReference type="EMBL" id="RQW63623.1"/>
    </source>
</evidence>
<dbReference type="Pfam" id="PF05593">
    <property type="entry name" value="RHS_repeat"/>
    <property type="match status" value="2"/>
</dbReference>
<evidence type="ECO:0000259" key="3">
    <source>
        <dbReference type="Pfam" id="PF20148"/>
    </source>
</evidence>
<dbReference type="NCBIfam" id="TIGR03696">
    <property type="entry name" value="Rhs_assc_core"/>
    <property type="match status" value="1"/>
</dbReference>
<feature type="region of interest" description="Disordered" evidence="2">
    <location>
        <begin position="62"/>
        <end position="96"/>
    </location>
</feature>
<dbReference type="CDD" id="cd20686">
    <property type="entry name" value="CdiA-CT_Ec-like"/>
    <property type="match status" value="1"/>
</dbReference>
<dbReference type="Proteomes" id="UP000281112">
    <property type="component" value="Unassembled WGS sequence"/>
</dbReference>
<dbReference type="EMBL" id="RJVQ01000003">
    <property type="protein sequence ID" value="RQW63623.1"/>
    <property type="molecule type" value="Genomic_DNA"/>
</dbReference>
<evidence type="ECO:0000259" key="4">
    <source>
        <dbReference type="Pfam" id="PF25023"/>
    </source>
</evidence>
<sequence>MKVFKIIDELEELFKLVTRSSDKAFSSLEKATRHHEGGLSTIRKKTQDIEGKHVEDASGFAADAKQSTEVVTDSTRTTHNESSRNNNGETVDDTQNTVKEGCPVSMVTGEELLTIEDVSLPGSIPFTFKREYRTTACEINVGLGYGWSHTLAHHLEFKDGSVFWHDDENKVTTLPEPTEQSPEIYNDLASSAIFLGTEEGEFILASAGKPFLHFKRDGDIGRLSGFSDNYSNRLNVEYDENNRVNAVINPLGIALWFSYHNDLISQIELKTAKQTEQGRVWISEHVLHHYLYNDSEQLIADRNGLDEGEDYQYDEQNIISLRRMAGGVEFGWKWDGEGKSVRCTEHWSNTGYQSTFIWDDEKRSVNVVYSDQSVASYTHDENAKLVKTSDPDGAETVNTYDDNGNLLSTVDALGNEIKHVYNKDGQRKATIQPDGTVIRFSYIDGKLFRVMVGDAKWRYLYNRQGDMVQKMDPLRNTTDYRYDKQGNLTEIIYADGSKHQLNWNKLGMLIGENYPDGSETLYRYDILGRMIYERSSIGGVTQYSWDAADRLVKIDKPDGKSKRFEYNAYGKVTQVVDEHGNKTEYEYQKNSHLVSRVVNPDGTSLRYQYDNAKRFVSQITNERGERHSIDYYTNGLVERETTFDGRQFVYEYDLLGKVTKKTEIGTEGTELVTEFKRDPMGRLVSKTLADGREIEYRYDQYGQLAEMDDGVTPLAWRYDLMGHVTEEHQGWASHYFSYDELGQVTDWQLPDAKLISYQRGKGGVLSKINLNNELLTQHVYQNGLEKQRQQGNVVSTFSHDEQGRLVSQKQQIGQKTQRKRQYQYDSLGNLSQIHDTRDGDFHFDYDPLSRLTAVRGNIEERFVHDETGNLLTQTLGNQINENRSRAAGNQLSFHGDTHYEYDEFGRLTEERRGKNQSLVTKYDYDCQHRLIKASMPDGSTANYTYDAFGRRIKKVVTNKLGETSTTEFVWQGDNLVAELKDSKEYQTYLYEPGTFKPLALIKGEGKEAEVFHYHLDQIGTPIDITDTNGSSVWSVQYRAYGNVVRKHVETIANPLRFQGQYCDTETGLHYNRHRYYSPDTGRFTTVDPIGLAGGLNNYQYVPNPTGWVDPLGLASVPGDCPVGKSSQSNSVNFNQNIKKHLTTVDGFSQQKGVIGGHNLDAFNEIASEKNLKIISNDQHPTMEGISQVEYQIPSFDREGNMTGYKNKVFTKTLYDPNVISDDKIYDLGVKAAESGYSQAVSQGLSAYSAIADGIKIRVYIRNSQVDNFHPEF</sequence>
<evidence type="ECO:0000256" key="2">
    <source>
        <dbReference type="SAM" id="MobiDB-lite"/>
    </source>
</evidence>
<evidence type="ECO:0000313" key="6">
    <source>
        <dbReference type="Proteomes" id="UP000281112"/>
    </source>
</evidence>
<dbReference type="Pfam" id="PF20148">
    <property type="entry name" value="DUF6531"/>
    <property type="match status" value="1"/>
</dbReference>
<dbReference type="InterPro" id="IPR045351">
    <property type="entry name" value="DUF6531"/>
</dbReference>
<feature type="domain" description="Teneurin-like YD-shell" evidence="4">
    <location>
        <begin position="541"/>
        <end position="1087"/>
    </location>
</feature>
<dbReference type="PANTHER" id="PTHR32305">
    <property type="match status" value="1"/>
</dbReference>